<feature type="compositionally biased region" description="Polar residues" evidence="1">
    <location>
        <begin position="208"/>
        <end position="219"/>
    </location>
</feature>
<feature type="region of interest" description="Disordered" evidence="1">
    <location>
        <begin position="186"/>
        <end position="254"/>
    </location>
</feature>
<feature type="compositionally biased region" description="Polar residues" evidence="1">
    <location>
        <begin position="237"/>
        <end position="254"/>
    </location>
</feature>
<dbReference type="GeneID" id="101862292"/>
<gene>
    <name evidence="3" type="primary">LOC101862292</name>
</gene>
<feature type="region of interest" description="Disordered" evidence="1">
    <location>
        <begin position="331"/>
        <end position="354"/>
    </location>
</feature>
<sequence length="758" mass="82776">MTGGFSKVYEQWLKNSNHDDDDANDGDMDEETPYEDPEGIADLMDSDTTEDEDGGSLMNRSPFYERQWTDKSAELISDSAPILLDDDDEIFPSEKQQFEEEPPILEPVSAPTHDSKSSQSQHSLVSPPRSVVRNYSRESMVRSSEKKTMKTYSRKSRVEENAQSLNDCLKKSKESGNIFDKFSPFPAGVEDVPPPLIPSPEALRLHSESPTGVDQPATTSDREHPGCSPDFCAMEADSTSEISGDSVTSCNVRNKNPVAGDVVVECDSTCMLGGSPAIVSPSSVLNGESEVRDQGGGSGVEADAGSPAEQARGTTFVTELVRPDPVAASLETNESWCEQDASRDGSLPSLDHPPCSGVSDASFVPASPVVSVSPPAPPTSGSPCLQVSVETPMQDEPPVLSAIPAPITSHSRTSTKRHTIDSPYTYSSSGKRPHTFPSPKVEDEAPDLECSAPPLLPLMSETVITLTSPDGQSKSSSHKSSKQSSLSSRRGREQRRAKRHRHRRITVPSEDLTSDVSHLPEELQQFVLSTRQLSAMQSTLHTLVLTLFPQLKAEVSSMSPESLRFELFVKDMVESLQQGDDQKSEEHPPLTLTIKCEKDVGSYVDQMAGKAAQSSDASRNHSSSNSSPQCFVSNHSQRDEPALSSHLSTRSRRPTRQCTIREDPFTSEVIPQFSQLDLKSEEEGGGLLTLKPVRVCVQRTSSEHLHKFCCLCCDLLQLLLPELPVSLCNELSNSPSDLLTFIENVVASNQRERRKHLL</sequence>
<feature type="compositionally biased region" description="Low complexity" evidence="1">
    <location>
        <begin position="614"/>
        <end position="627"/>
    </location>
</feature>
<proteinExistence type="predicted"/>
<keyword evidence="2" id="KW-1185">Reference proteome</keyword>
<dbReference type="Proteomes" id="UP000694888">
    <property type="component" value="Unplaced"/>
</dbReference>
<feature type="compositionally biased region" description="Acidic residues" evidence="1">
    <location>
        <begin position="19"/>
        <end position="54"/>
    </location>
</feature>
<evidence type="ECO:0000313" key="3">
    <source>
        <dbReference type="RefSeq" id="XP_005104924.1"/>
    </source>
</evidence>
<feature type="region of interest" description="Disordered" evidence="1">
    <location>
        <begin position="396"/>
        <end position="453"/>
    </location>
</feature>
<dbReference type="RefSeq" id="XP_005104924.1">
    <property type="nucleotide sequence ID" value="XM_005104867.3"/>
</dbReference>
<feature type="region of interest" description="Disordered" evidence="1">
    <location>
        <begin position="281"/>
        <end position="311"/>
    </location>
</feature>
<feature type="compositionally biased region" description="Basic residues" evidence="1">
    <location>
        <begin position="492"/>
        <end position="505"/>
    </location>
</feature>
<name>A0ABM0JZ35_APLCA</name>
<feature type="compositionally biased region" description="Low complexity" evidence="1">
    <location>
        <begin position="117"/>
        <end position="126"/>
    </location>
</feature>
<evidence type="ECO:0000256" key="1">
    <source>
        <dbReference type="SAM" id="MobiDB-lite"/>
    </source>
</evidence>
<feature type="compositionally biased region" description="Basic and acidic residues" evidence="1">
    <location>
        <begin position="135"/>
        <end position="148"/>
    </location>
</feature>
<feature type="region of interest" description="Disordered" evidence="1">
    <location>
        <begin position="608"/>
        <end position="656"/>
    </location>
</feature>
<organism evidence="2 3">
    <name type="scientific">Aplysia californica</name>
    <name type="common">California sea hare</name>
    <dbReference type="NCBI Taxonomy" id="6500"/>
    <lineage>
        <taxon>Eukaryota</taxon>
        <taxon>Metazoa</taxon>
        <taxon>Spiralia</taxon>
        <taxon>Lophotrochozoa</taxon>
        <taxon>Mollusca</taxon>
        <taxon>Gastropoda</taxon>
        <taxon>Heterobranchia</taxon>
        <taxon>Euthyneura</taxon>
        <taxon>Tectipleura</taxon>
        <taxon>Aplysiida</taxon>
        <taxon>Aplysioidea</taxon>
        <taxon>Aplysiidae</taxon>
        <taxon>Aplysia</taxon>
    </lineage>
</organism>
<protein>
    <submittedName>
        <fullName evidence="3">Uncharacterized protein LOC101862292</fullName>
    </submittedName>
</protein>
<feature type="region of interest" description="Disordered" evidence="1">
    <location>
        <begin position="467"/>
        <end position="513"/>
    </location>
</feature>
<evidence type="ECO:0000313" key="2">
    <source>
        <dbReference type="Proteomes" id="UP000694888"/>
    </source>
</evidence>
<reference evidence="3" key="1">
    <citation type="submission" date="2025-08" db="UniProtKB">
        <authorList>
            <consortium name="RefSeq"/>
        </authorList>
    </citation>
    <scope>IDENTIFICATION</scope>
</reference>
<accession>A0ABM0JZ35</accession>
<feature type="region of interest" description="Disordered" evidence="1">
    <location>
        <begin position="12"/>
        <end position="65"/>
    </location>
</feature>
<feature type="region of interest" description="Disordered" evidence="1">
    <location>
        <begin position="79"/>
        <end position="163"/>
    </location>
</feature>